<organism evidence="2 3">
    <name type="scientific">Alishewanella tabrizica</name>
    <dbReference type="NCBI Taxonomy" id="671278"/>
    <lineage>
        <taxon>Bacteria</taxon>
        <taxon>Pseudomonadati</taxon>
        <taxon>Pseudomonadota</taxon>
        <taxon>Gammaproteobacteria</taxon>
        <taxon>Alteromonadales</taxon>
        <taxon>Alteromonadaceae</taxon>
        <taxon>Alishewanella</taxon>
    </lineage>
</organism>
<evidence type="ECO:0000313" key="3">
    <source>
        <dbReference type="Proteomes" id="UP000634667"/>
    </source>
</evidence>
<comment type="caution">
    <text evidence="2">The sequence shown here is derived from an EMBL/GenBank/DDBJ whole genome shotgun (WGS) entry which is preliminary data.</text>
</comment>
<keyword evidence="1" id="KW-1133">Transmembrane helix</keyword>
<evidence type="ECO:0000256" key="1">
    <source>
        <dbReference type="SAM" id="Phobius"/>
    </source>
</evidence>
<keyword evidence="1" id="KW-0472">Membrane</keyword>
<accession>A0ABQ2WVJ4</accession>
<dbReference type="EMBL" id="BMYR01000013">
    <property type="protein sequence ID" value="GGW70790.1"/>
    <property type="molecule type" value="Genomic_DNA"/>
</dbReference>
<evidence type="ECO:0008006" key="4">
    <source>
        <dbReference type="Google" id="ProtNLM"/>
    </source>
</evidence>
<dbReference type="Proteomes" id="UP000634667">
    <property type="component" value="Unassembled WGS sequence"/>
</dbReference>
<sequence>MTAERKHKEVKNTHSTLQCVAASGASSLETKTAKSGTHVQKIVSQTVIRKRRSDDFWINIGVVFFISVCLIILSWDVLLMGM</sequence>
<keyword evidence="3" id="KW-1185">Reference proteome</keyword>
<protein>
    <recommendedName>
        <fullName evidence="4">Transmembrane protein</fullName>
    </recommendedName>
</protein>
<dbReference type="RefSeq" id="WP_189483915.1">
    <property type="nucleotide sequence ID" value="NZ_BMYR01000013.1"/>
</dbReference>
<proteinExistence type="predicted"/>
<gene>
    <name evidence="2" type="ORF">GCM10008111_28560</name>
</gene>
<feature type="transmembrane region" description="Helical" evidence="1">
    <location>
        <begin position="56"/>
        <end position="75"/>
    </location>
</feature>
<name>A0ABQ2WVJ4_9ALTE</name>
<reference evidence="3" key="1">
    <citation type="journal article" date="2019" name="Int. J. Syst. Evol. Microbiol.">
        <title>The Global Catalogue of Microorganisms (GCM) 10K type strain sequencing project: providing services to taxonomists for standard genome sequencing and annotation.</title>
        <authorList>
            <consortium name="The Broad Institute Genomics Platform"/>
            <consortium name="The Broad Institute Genome Sequencing Center for Infectious Disease"/>
            <person name="Wu L."/>
            <person name="Ma J."/>
        </authorList>
    </citation>
    <scope>NUCLEOTIDE SEQUENCE [LARGE SCALE GENOMIC DNA]</scope>
    <source>
        <strain evidence="3">KCTC 23723</strain>
    </source>
</reference>
<evidence type="ECO:0000313" key="2">
    <source>
        <dbReference type="EMBL" id="GGW70790.1"/>
    </source>
</evidence>
<keyword evidence="1" id="KW-0812">Transmembrane</keyword>